<feature type="transmembrane region" description="Helical" evidence="7">
    <location>
        <begin position="151"/>
        <end position="173"/>
    </location>
</feature>
<evidence type="ECO:0000256" key="4">
    <source>
        <dbReference type="ARBA" id="ARBA00022989"/>
    </source>
</evidence>
<feature type="domain" description="Ion transport" evidence="8">
    <location>
        <begin position="417"/>
        <end position="610"/>
    </location>
</feature>
<feature type="transmembrane region" description="Helical" evidence="7">
    <location>
        <begin position="446"/>
        <end position="464"/>
    </location>
</feature>
<sequence length="830" mass="91632">MGIPAELVASMLENKLSFQIIDILLTHPVQRTTVEDRGLLLELLQSQVDMFSSNNTNSKQQFTLGYRFVASFLERWAALNWDKSYLDKVFHISDTLTTKLKTAHDFKLTMRTQYQHTNPMKRSEPTTFFDWAQLMTLGSVYMQPGWLITRFITLMMFLSLLGTVELAHGLLLYGSKMLPHHEVSRLMRFYGRARKEKPQQGDGGKGPHQHNPLHDGRPDLASGGGLPPGVQLPGFGGSARAMRGRGHRPPPPPKPPKVPWWRKLMPQNKVAPKEKEGNKENESGGAKERTMDATAKVLPLLHIGALGRQSIIVGLVKADVPASWYVTPVVRAIVSIQWASFAKVLMALHLLEHLLLMCMYGAFLLLIHRSFTQETAQSREDDMDDDEQLQLLLGRFPVNQHAVLNTIGGGVVMAGLALFTISMLVTRAKQLQVSGVRMWAGNLVNLVDLMSGILIIAIFVAFAVPASYTVVLSIGALEVLVLFMRLLFFSAIAERMGSLVRTVVETVKDVRFFFILLGILYGGFAIAFNMQLGGESDQSQPTAVYLFTTMVGDFSTSFVLSSVLQEEGQWLVPELAAFLWCVYGFFMSVVLLTLLVAIMNDTYNRIRDAEEAEVLRLKARIIADLQSLLSPEATQLIQDKTLGPFLHELTPVLGDHLGASKAQADQESQLWQMRMMVRSEVRNALLTLSKQGILSGPHTGMGTTTSFAPTSHAPTSHAPSTTGPTPSPSGRMGFADVTRDASMVAKQYNKGAANSMSHPPSEASQHAGAEAGISELREDLQELKEMVKGMQASMQRAPSPDVEASLHKQGGGAQDGWPRSWKREALTRLH</sequence>
<dbReference type="InterPro" id="IPR024862">
    <property type="entry name" value="TRPV"/>
</dbReference>
<reference evidence="9" key="1">
    <citation type="submission" date="2017-08" db="EMBL/GenBank/DDBJ databases">
        <authorList>
            <person name="Polle J.E."/>
            <person name="Barry K."/>
            <person name="Cushman J."/>
            <person name="Schmutz J."/>
            <person name="Tran D."/>
            <person name="Hathwaick L.T."/>
            <person name="Yim W.C."/>
            <person name="Jenkins J."/>
            <person name="Mckie-Krisberg Z.M."/>
            <person name="Prochnik S."/>
            <person name="Lindquist E."/>
            <person name="Dockter R.B."/>
            <person name="Adam C."/>
            <person name="Molina H."/>
            <person name="Bunkerborg J."/>
            <person name="Jin E."/>
            <person name="Buchheim M."/>
            <person name="Magnuson J."/>
        </authorList>
    </citation>
    <scope>NUCLEOTIDE SEQUENCE</scope>
    <source>
        <strain evidence="9">CCAP 19/18</strain>
    </source>
</reference>
<keyword evidence="5 7" id="KW-0472">Membrane</keyword>
<feature type="region of interest" description="Disordered" evidence="6">
    <location>
        <begin position="693"/>
        <end position="734"/>
    </location>
</feature>
<feature type="transmembrane region" description="Helical" evidence="7">
    <location>
        <begin position="576"/>
        <end position="599"/>
    </location>
</feature>
<name>A0ABQ7H981_DUNSA</name>
<evidence type="ECO:0000259" key="8">
    <source>
        <dbReference type="Pfam" id="PF00520"/>
    </source>
</evidence>
<feature type="transmembrane region" description="Helical" evidence="7">
    <location>
        <begin position="512"/>
        <end position="532"/>
    </location>
</feature>
<comment type="subcellular location">
    <subcellularLocation>
        <location evidence="1">Membrane</location>
        <topology evidence="1">Multi-pass membrane protein</topology>
    </subcellularLocation>
</comment>
<dbReference type="Proteomes" id="UP000815325">
    <property type="component" value="Unassembled WGS sequence"/>
</dbReference>
<evidence type="ECO:0000256" key="2">
    <source>
        <dbReference type="ARBA" id="ARBA00022692"/>
    </source>
</evidence>
<evidence type="ECO:0000256" key="5">
    <source>
        <dbReference type="ARBA" id="ARBA00023136"/>
    </source>
</evidence>
<feature type="transmembrane region" description="Helical" evidence="7">
    <location>
        <begin position="544"/>
        <end position="564"/>
    </location>
</feature>
<proteinExistence type="predicted"/>
<feature type="compositionally biased region" description="Basic and acidic residues" evidence="6">
    <location>
        <begin position="271"/>
        <end position="288"/>
    </location>
</feature>
<feature type="region of interest" description="Disordered" evidence="6">
    <location>
        <begin position="194"/>
        <end position="288"/>
    </location>
</feature>
<gene>
    <name evidence="9" type="ORF">DUNSADRAFT_16913</name>
</gene>
<evidence type="ECO:0000256" key="3">
    <source>
        <dbReference type="ARBA" id="ARBA00022737"/>
    </source>
</evidence>
<keyword evidence="10" id="KW-1185">Reference proteome</keyword>
<feature type="transmembrane region" description="Helical" evidence="7">
    <location>
        <begin position="402"/>
        <end position="425"/>
    </location>
</feature>
<evidence type="ECO:0000256" key="7">
    <source>
        <dbReference type="SAM" id="Phobius"/>
    </source>
</evidence>
<dbReference type="InterPro" id="IPR005821">
    <property type="entry name" value="Ion_trans_dom"/>
</dbReference>
<feature type="transmembrane region" description="Helical" evidence="7">
    <location>
        <begin position="470"/>
        <end position="492"/>
    </location>
</feature>
<protein>
    <recommendedName>
        <fullName evidence="8">Ion transport domain-containing protein</fullName>
    </recommendedName>
</protein>
<dbReference type="Pfam" id="PF00520">
    <property type="entry name" value="Ion_trans"/>
    <property type="match status" value="1"/>
</dbReference>
<organism evidence="9 10">
    <name type="scientific">Dunaliella salina</name>
    <name type="common">Green alga</name>
    <name type="synonym">Protococcus salinus</name>
    <dbReference type="NCBI Taxonomy" id="3046"/>
    <lineage>
        <taxon>Eukaryota</taxon>
        <taxon>Viridiplantae</taxon>
        <taxon>Chlorophyta</taxon>
        <taxon>core chlorophytes</taxon>
        <taxon>Chlorophyceae</taxon>
        <taxon>CS clade</taxon>
        <taxon>Chlamydomonadales</taxon>
        <taxon>Dunaliellaceae</taxon>
        <taxon>Dunaliella</taxon>
    </lineage>
</organism>
<feature type="compositionally biased region" description="Basic and acidic residues" evidence="6">
    <location>
        <begin position="821"/>
        <end position="830"/>
    </location>
</feature>
<evidence type="ECO:0000313" key="10">
    <source>
        <dbReference type="Proteomes" id="UP000815325"/>
    </source>
</evidence>
<feature type="compositionally biased region" description="Pro residues" evidence="6">
    <location>
        <begin position="249"/>
        <end position="258"/>
    </location>
</feature>
<dbReference type="Gene3D" id="1.10.287.70">
    <property type="match status" value="1"/>
</dbReference>
<keyword evidence="3" id="KW-0677">Repeat</keyword>
<feature type="region of interest" description="Disordered" evidence="6">
    <location>
        <begin position="793"/>
        <end position="830"/>
    </location>
</feature>
<evidence type="ECO:0000313" key="9">
    <source>
        <dbReference type="EMBL" id="KAF5843414.1"/>
    </source>
</evidence>
<keyword evidence="2 7" id="KW-0812">Transmembrane</keyword>
<evidence type="ECO:0000256" key="6">
    <source>
        <dbReference type="SAM" id="MobiDB-lite"/>
    </source>
</evidence>
<feature type="region of interest" description="Disordered" evidence="6">
    <location>
        <begin position="750"/>
        <end position="769"/>
    </location>
</feature>
<accession>A0ABQ7H981</accession>
<comment type="caution">
    <text evidence="9">The sequence shown here is derived from an EMBL/GenBank/DDBJ whole genome shotgun (WGS) entry which is preliminary data.</text>
</comment>
<evidence type="ECO:0000256" key="1">
    <source>
        <dbReference type="ARBA" id="ARBA00004141"/>
    </source>
</evidence>
<feature type="compositionally biased region" description="Polar residues" evidence="6">
    <location>
        <begin position="752"/>
        <end position="764"/>
    </location>
</feature>
<keyword evidence="4 7" id="KW-1133">Transmembrane helix</keyword>
<dbReference type="PANTHER" id="PTHR10582:SF2">
    <property type="entry name" value="INACTIVE"/>
    <property type="match status" value="1"/>
</dbReference>
<dbReference type="EMBL" id="MU069443">
    <property type="protein sequence ID" value="KAF5843414.1"/>
    <property type="molecule type" value="Genomic_DNA"/>
</dbReference>
<feature type="transmembrane region" description="Helical" evidence="7">
    <location>
        <begin position="354"/>
        <end position="371"/>
    </location>
</feature>
<feature type="compositionally biased region" description="Low complexity" evidence="6">
    <location>
        <begin position="713"/>
        <end position="730"/>
    </location>
</feature>
<dbReference type="PANTHER" id="PTHR10582">
    <property type="entry name" value="TRANSIENT RECEPTOR POTENTIAL ION CHANNEL PROTEIN"/>
    <property type="match status" value="1"/>
</dbReference>